<dbReference type="AlphaFoldDB" id="A0A0T9L3R1"/>
<dbReference type="EC" id="3.2.1.93" evidence="3"/>
<dbReference type="GO" id="GO:0009313">
    <property type="term" value="P:oligosaccharide catabolic process"/>
    <property type="evidence" value="ECO:0007669"/>
    <property type="project" value="TreeGrafter"/>
</dbReference>
<sequence length="526" mass="60689">MMNMQWWREIVFYQIYLPSFQDGNGDGIGDFYGLINRLDYLQKLGVGGIWITPFYPSPRVDNGYDISDYLNVDPNFGTLEIFSQLISEAHKRNIRVIIDVVLNHVSTEHPWFKDALNNPESQYRDYFIFTREPNNWQSFFGGSAWELEAEGGDYYYHKFAIEQADLNWANSAVIDEAKTVLDFWIEMGVDGFRLDVINFLSCNDTRMNNPMLDNGEQQHLNDINQPGIENCLSDLLAHVRAKGDYFIVGEVGSDKLDELARYQSTALCDVVFNFNLASQPTFDLQQIFQQFEQMDSTYSGVPTLFFSSHDMPRMISRFGEGVGDIFRARAMACMQLMANGIPFIYYGEEIGMQDYVATCPEEIYDIQGKMHYQQKLAACGNSEEAFRFALTKSRDNSRSPMQWSCVPLAGFSSQVPWMPINENYREINAEAAQKDLHSLWHDYQKMIALRAQYPVFQYGKYDGLTLVQDTLIFSRCHHRQRATVLINFGRAYPLAAHLPGKVLFDTRKYSEMTNNDIVIYIEDNND</sequence>
<dbReference type="InterPro" id="IPR045857">
    <property type="entry name" value="O16G_dom_2"/>
</dbReference>
<dbReference type="Pfam" id="PF00128">
    <property type="entry name" value="Alpha-amylase"/>
    <property type="match status" value="1"/>
</dbReference>
<dbReference type="InterPro" id="IPR017853">
    <property type="entry name" value="GH"/>
</dbReference>
<feature type="domain" description="Glycosyl hydrolase family 13 catalytic" evidence="2">
    <location>
        <begin position="14"/>
        <end position="398"/>
    </location>
</feature>
<evidence type="ECO:0000259" key="2">
    <source>
        <dbReference type="SMART" id="SM00642"/>
    </source>
</evidence>
<organism evidence="3 4">
    <name type="scientific">Yersinia kristensenii</name>
    <dbReference type="NCBI Taxonomy" id="28152"/>
    <lineage>
        <taxon>Bacteria</taxon>
        <taxon>Pseudomonadati</taxon>
        <taxon>Pseudomonadota</taxon>
        <taxon>Gammaproteobacteria</taxon>
        <taxon>Enterobacterales</taxon>
        <taxon>Yersiniaceae</taxon>
        <taxon>Yersinia</taxon>
    </lineage>
</organism>
<dbReference type="Gene3D" id="3.90.400.10">
    <property type="entry name" value="Oligo-1,6-glucosidase, Domain 2"/>
    <property type="match status" value="1"/>
</dbReference>
<dbReference type="CDD" id="cd11333">
    <property type="entry name" value="AmyAc_SI_OligoGlu_DGase"/>
    <property type="match status" value="1"/>
</dbReference>
<dbReference type="GO" id="GO:0004574">
    <property type="term" value="F:oligo-1,6-glucosidase activity"/>
    <property type="evidence" value="ECO:0007669"/>
    <property type="project" value="UniProtKB-EC"/>
</dbReference>
<name>A0A0T9L3R1_YERKR</name>
<dbReference type="PANTHER" id="PTHR10357:SF179">
    <property type="entry name" value="NEUTRAL AND BASIC AMINO ACID TRANSPORT PROTEIN RBAT"/>
    <property type="match status" value="1"/>
</dbReference>
<dbReference type="Proteomes" id="UP000045824">
    <property type="component" value="Unassembled WGS sequence"/>
</dbReference>
<dbReference type="EMBL" id="CPYI01000005">
    <property type="protein sequence ID" value="CNE55646.1"/>
    <property type="molecule type" value="Genomic_DNA"/>
</dbReference>
<dbReference type="EC" id="3.2.1.10" evidence="3"/>
<dbReference type="Gene3D" id="3.20.20.80">
    <property type="entry name" value="Glycosidases"/>
    <property type="match status" value="1"/>
</dbReference>
<dbReference type="GO" id="GO:0008788">
    <property type="term" value="F:alpha,alpha-phosphotrehalase activity"/>
    <property type="evidence" value="ECO:0007669"/>
    <property type="project" value="UniProtKB-EC"/>
</dbReference>
<dbReference type="PANTHER" id="PTHR10357">
    <property type="entry name" value="ALPHA-AMYLASE FAMILY MEMBER"/>
    <property type="match status" value="1"/>
</dbReference>
<dbReference type="RefSeq" id="WP_050118967.1">
    <property type="nucleotide sequence ID" value="NZ_CAWMAB010000005.1"/>
</dbReference>
<dbReference type="InterPro" id="IPR006047">
    <property type="entry name" value="GH13_cat_dom"/>
</dbReference>
<comment type="similarity">
    <text evidence="1">Belongs to the glycosyl hydrolase 13 family.</text>
</comment>
<protein>
    <submittedName>
        <fullName evidence="3">Trehalose-6-phosphate hydrolase</fullName>
        <ecNumber evidence="3">3.2.1.10</ecNumber>
        <ecNumber evidence="3">3.2.1.93</ecNumber>
    </submittedName>
</protein>
<keyword evidence="3" id="KW-0326">Glycosidase</keyword>
<evidence type="ECO:0000313" key="4">
    <source>
        <dbReference type="Proteomes" id="UP000045824"/>
    </source>
</evidence>
<keyword evidence="3" id="KW-0378">Hydrolase</keyword>
<dbReference type="SUPFAM" id="SSF51445">
    <property type="entry name" value="(Trans)glycosidases"/>
    <property type="match status" value="1"/>
</dbReference>
<gene>
    <name evidence="3" type="primary">malL</name>
    <name evidence="3" type="ORF">ERS008491_01587</name>
</gene>
<evidence type="ECO:0000313" key="3">
    <source>
        <dbReference type="EMBL" id="CNE55646.1"/>
    </source>
</evidence>
<dbReference type="GO" id="GO:0004556">
    <property type="term" value="F:alpha-amylase activity"/>
    <property type="evidence" value="ECO:0007669"/>
    <property type="project" value="TreeGrafter"/>
</dbReference>
<dbReference type="SMART" id="SM00642">
    <property type="entry name" value="Aamy"/>
    <property type="match status" value="1"/>
</dbReference>
<proteinExistence type="inferred from homology"/>
<accession>A0A0T9L3R1</accession>
<reference evidence="3 4" key="1">
    <citation type="submission" date="2015-03" db="EMBL/GenBank/DDBJ databases">
        <authorList>
            <person name="Murphy D."/>
        </authorList>
    </citation>
    <scope>NUCLEOTIDE SEQUENCE [LARGE SCALE GENOMIC DNA]</scope>
    <source>
        <strain evidence="3 4">FCF326</strain>
    </source>
</reference>
<evidence type="ECO:0000256" key="1">
    <source>
        <dbReference type="ARBA" id="ARBA00008061"/>
    </source>
</evidence>